<organism evidence="1 2">
    <name type="scientific">Eumeta variegata</name>
    <name type="common">Bagworm moth</name>
    <name type="synonym">Eumeta japonica</name>
    <dbReference type="NCBI Taxonomy" id="151549"/>
    <lineage>
        <taxon>Eukaryota</taxon>
        <taxon>Metazoa</taxon>
        <taxon>Ecdysozoa</taxon>
        <taxon>Arthropoda</taxon>
        <taxon>Hexapoda</taxon>
        <taxon>Insecta</taxon>
        <taxon>Pterygota</taxon>
        <taxon>Neoptera</taxon>
        <taxon>Endopterygota</taxon>
        <taxon>Lepidoptera</taxon>
        <taxon>Glossata</taxon>
        <taxon>Ditrysia</taxon>
        <taxon>Tineoidea</taxon>
        <taxon>Psychidae</taxon>
        <taxon>Oiketicinae</taxon>
        <taxon>Eumeta</taxon>
    </lineage>
</organism>
<dbReference type="OrthoDB" id="10065625at2759"/>
<keyword evidence="1" id="KW-0695">RNA-directed DNA polymerase</keyword>
<keyword evidence="2" id="KW-1185">Reference proteome</keyword>
<protein>
    <submittedName>
        <fullName evidence="1">RNA-directed DNA polymerase from mobile element jockey</fullName>
    </submittedName>
</protein>
<keyword evidence="1" id="KW-0548">Nucleotidyltransferase</keyword>
<name>A0A4C1V506_EUMVA</name>
<reference evidence="1 2" key="1">
    <citation type="journal article" date="2019" name="Commun. Biol.">
        <title>The bagworm genome reveals a unique fibroin gene that provides high tensile strength.</title>
        <authorList>
            <person name="Kono N."/>
            <person name="Nakamura H."/>
            <person name="Ohtoshi R."/>
            <person name="Tomita M."/>
            <person name="Numata K."/>
            <person name="Arakawa K."/>
        </authorList>
    </citation>
    <scope>NUCLEOTIDE SEQUENCE [LARGE SCALE GENOMIC DNA]</scope>
</reference>
<comment type="caution">
    <text evidence="1">The sequence shown here is derived from an EMBL/GenBank/DDBJ whole genome shotgun (WGS) entry which is preliminary data.</text>
</comment>
<evidence type="ECO:0000313" key="2">
    <source>
        <dbReference type="Proteomes" id="UP000299102"/>
    </source>
</evidence>
<accession>A0A4C1V506</accession>
<dbReference type="AlphaFoldDB" id="A0A4C1V506"/>
<evidence type="ECO:0000313" key="1">
    <source>
        <dbReference type="EMBL" id="GBP33357.1"/>
    </source>
</evidence>
<sequence>MEAVRVSQRTLYNAPVDASTTSHGREHNRGRRTVGVFLAIEKAFDRVWHSRLLFKLIDNQIPPALVRTVASFLKDRDF</sequence>
<dbReference type="GO" id="GO:0003964">
    <property type="term" value="F:RNA-directed DNA polymerase activity"/>
    <property type="evidence" value="ECO:0007669"/>
    <property type="project" value="UniProtKB-KW"/>
</dbReference>
<gene>
    <name evidence="1" type="primary">pol</name>
    <name evidence="1" type="ORF">EVAR_30947_1</name>
</gene>
<dbReference type="Proteomes" id="UP000299102">
    <property type="component" value="Unassembled WGS sequence"/>
</dbReference>
<keyword evidence="1" id="KW-0808">Transferase</keyword>
<proteinExistence type="predicted"/>
<dbReference type="EMBL" id="BGZK01000272">
    <property type="protein sequence ID" value="GBP33357.1"/>
    <property type="molecule type" value="Genomic_DNA"/>
</dbReference>